<dbReference type="InterPro" id="IPR036396">
    <property type="entry name" value="Cyt_P450_sf"/>
</dbReference>
<dbReference type="GO" id="GO:0020037">
    <property type="term" value="F:heme binding"/>
    <property type="evidence" value="ECO:0007669"/>
    <property type="project" value="InterPro"/>
</dbReference>
<dbReference type="GO" id="GO:0005506">
    <property type="term" value="F:iron ion binding"/>
    <property type="evidence" value="ECO:0007669"/>
    <property type="project" value="InterPro"/>
</dbReference>
<reference evidence="1 2" key="1">
    <citation type="submission" date="2012-08" db="EMBL/GenBank/DDBJ databases">
        <title>Oryza genome evolution.</title>
        <authorList>
            <person name="Wing R.A."/>
        </authorList>
    </citation>
    <scope>NUCLEOTIDE SEQUENCE</scope>
</reference>
<dbReference type="HOGENOM" id="CLU_1789661_0_0_1"/>
<dbReference type="SUPFAM" id="SSF48264">
    <property type="entry name" value="Cytochrome P450"/>
    <property type="match status" value="1"/>
</dbReference>
<keyword evidence="2" id="KW-1185">Reference proteome</keyword>
<dbReference type="Gramene" id="LPERR01G33860.1">
    <property type="protein sequence ID" value="LPERR01G33860.1"/>
    <property type="gene ID" value="LPERR01G33860"/>
</dbReference>
<dbReference type="GO" id="GO:0016705">
    <property type="term" value="F:oxidoreductase activity, acting on paired donors, with incorporation or reduction of molecular oxygen"/>
    <property type="evidence" value="ECO:0007669"/>
    <property type="project" value="InterPro"/>
</dbReference>
<dbReference type="STRING" id="77586.A0A0D9V8K3"/>
<name>A0A0D9V8K3_9ORYZ</name>
<evidence type="ECO:0000313" key="2">
    <source>
        <dbReference type="Proteomes" id="UP000032180"/>
    </source>
</evidence>
<dbReference type="eggNOG" id="KOG0156">
    <property type="taxonomic scope" value="Eukaryota"/>
</dbReference>
<reference evidence="1" key="3">
    <citation type="submission" date="2015-04" db="UniProtKB">
        <authorList>
            <consortium name="EnsemblPlants"/>
        </authorList>
    </citation>
    <scope>IDENTIFICATION</scope>
</reference>
<protein>
    <submittedName>
        <fullName evidence="1">Uncharacterized protein</fullName>
    </submittedName>
</protein>
<accession>A0A0D9V8K3</accession>
<sequence length="145" mass="16562">MRRPPARPSWVADEDVRRGGLQRGLSQRQHLAEILSPSTEHCFRAARHDEADHLLRHVYLLAHYDDGTDAAVVDVRHVARHFCSNVIRRLTFGRRHFRQPKPEDGAPGRDEAEHMDALFAALNYLDEFCVSDYFPAVVGLDLDGH</sequence>
<dbReference type="AlphaFoldDB" id="A0A0D9V8K3"/>
<proteinExistence type="predicted"/>
<dbReference type="GO" id="GO:0004497">
    <property type="term" value="F:monooxygenase activity"/>
    <property type="evidence" value="ECO:0007669"/>
    <property type="project" value="InterPro"/>
</dbReference>
<dbReference type="Proteomes" id="UP000032180">
    <property type="component" value="Chromosome 1"/>
</dbReference>
<dbReference type="Gene3D" id="1.10.630.10">
    <property type="entry name" value="Cytochrome P450"/>
    <property type="match status" value="1"/>
</dbReference>
<evidence type="ECO:0000313" key="1">
    <source>
        <dbReference type="EnsemblPlants" id="LPERR01G33860.1"/>
    </source>
</evidence>
<reference evidence="2" key="2">
    <citation type="submission" date="2013-12" db="EMBL/GenBank/DDBJ databases">
        <authorList>
            <person name="Yu Y."/>
            <person name="Lee S."/>
            <person name="de Baynast K."/>
            <person name="Wissotski M."/>
            <person name="Liu L."/>
            <person name="Talag J."/>
            <person name="Goicoechea J."/>
            <person name="Angelova A."/>
            <person name="Jetty R."/>
            <person name="Kudrna D."/>
            <person name="Golser W."/>
            <person name="Rivera L."/>
            <person name="Zhang J."/>
            <person name="Wing R."/>
        </authorList>
    </citation>
    <scope>NUCLEOTIDE SEQUENCE</scope>
</reference>
<organism evidence="1 2">
    <name type="scientific">Leersia perrieri</name>
    <dbReference type="NCBI Taxonomy" id="77586"/>
    <lineage>
        <taxon>Eukaryota</taxon>
        <taxon>Viridiplantae</taxon>
        <taxon>Streptophyta</taxon>
        <taxon>Embryophyta</taxon>
        <taxon>Tracheophyta</taxon>
        <taxon>Spermatophyta</taxon>
        <taxon>Magnoliopsida</taxon>
        <taxon>Liliopsida</taxon>
        <taxon>Poales</taxon>
        <taxon>Poaceae</taxon>
        <taxon>BOP clade</taxon>
        <taxon>Oryzoideae</taxon>
        <taxon>Oryzeae</taxon>
        <taxon>Oryzinae</taxon>
        <taxon>Leersia</taxon>
    </lineage>
</organism>
<dbReference type="EnsemblPlants" id="LPERR01G33860.1">
    <property type="protein sequence ID" value="LPERR01G33860.1"/>
    <property type="gene ID" value="LPERR01G33860"/>
</dbReference>